<organism evidence="2 3">
    <name type="scientific">Cytobacillus spartinae</name>
    <dbReference type="NCBI Taxonomy" id="3299023"/>
    <lineage>
        <taxon>Bacteria</taxon>
        <taxon>Bacillati</taxon>
        <taxon>Bacillota</taxon>
        <taxon>Bacilli</taxon>
        <taxon>Bacillales</taxon>
        <taxon>Bacillaceae</taxon>
        <taxon>Cytobacillus</taxon>
    </lineage>
</organism>
<dbReference type="PANTHER" id="PTHR37305:SF1">
    <property type="entry name" value="MEMBRANE PROTEIN"/>
    <property type="match status" value="1"/>
</dbReference>
<keyword evidence="1" id="KW-1133">Transmembrane helix</keyword>
<reference evidence="2 3" key="1">
    <citation type="submission" date="2024-08" db="EMBL/GenBank/DDBJ databases">
        <title>Two novel Cytobacillus novel species.</title>
        <authorList>
            <person name="Liu G."/>
        </authorList>
    </citation>
    <scope>NUCLEOTIDE SEQUENCE [LARGE SCALE GENOMIC DNA]</scope>
    <source>
        <strain evidence="2 3">FJAT-54145</strain>
    </source>
</reference>
<feature type="transmembrane region" description="Helical" evidence="1">
    <location>
        <begin position="154"/>
        <end position="180"/>
    </location>
</feature>
<feature type="transmembrane region" description="Helical" evidence="1">
    <location>
        <begin position="12"/>
        <end position="36"/>
    </location>
</feature>
<feature type="transmembrane region" description="Helical" evidence="1">
    <location>
        <begin position="114"/>
        <end position="133"/>
    </location>
</feature>
<proteinExistence type="predicted"/>
<name>A0ABW6KGA0_9BACI</name>
<dbReference type="Pfam" id="PF12679">
    <property type="entry name" value="ABC2_membrane_2"/>
    <property type="match status" value="1"/>
</dbReference>
<feature type="transmembrane region" description="Helical" evidence="1">
    <location>
        <begin position="287"/>
        <end position="309"/>
    </location>
</feature>
<comment type="caution">
    <text evidence="2">The sequence shown here is derived from an EMBL/GenBank/DDBJ whole genome shotgun (WGS) entry which is preliminary data.</text>
</comment>
<evidence type="ECO:0000256" key="1">
    <source>
        <dbReference type="SAM" id="Phobius"/>
    </source>
</evidence>
<keyword evidence="1" id="KW-0812">Transmembrane</keyword>
<feature type="transmembrane region" description="Helical" evidence="1">
    <location>
        <begin position="209"/>
        <end position="229"/>
    </location>
</feature>
<gene>
    <name evidence="2" type="ORF">ACFYKX_22140</name>
</gene>
<evidence type="ECO:0000313" key="3">
    <source>
        <dbReference type="Proteomes" id="UP001601059"/>
    </source>
</evidence>
<dbReference type="Proteomes" id="UP001601059">
    <property type="component" value="Unassembled WGS sequence"/>
</dbReference>
<evidence type="ECO:0000313" key="2">
    <source>
        <dbReference type="EMBL" id="MFE8703285.1"/>
    </source>
</evidence>
<keyword evidence="3" id="KW-1185">Reference proteome</keyword>
<dbReference type="EMBL" id="JBIACK010000014">
    <property type="protein sequence ID" value="MFE8703285.1"/>
    <property type="molecule type" value="Genomic_DNA"/>
</dbReference>
<keyword evidence="1" id="KW-0472">Membrane</keyword>
<accession>A0ABW6KGA0</accession>
<dbReference type="RefSeq" id="WP_389363684.1">
    <property type="nucleotide sequence ID" value="NZ_JBIACK010000014.1"/>
</dbReference>
<feature type="transmembrane region" description="Helical" evidence="1">
    <location>
        <begin position="236"/>
        <end position="257"/>
    </location>
</feature>
<dbReference type="PANTHER" id="PTHR37305">
    <property type="entry name" value="INTEGRAL MEMBRANE PROTEIN-RELATED"/>
    <property type="match status" value="1"/>
</dbReference>
<protein>
    <submittedName>
        <fullName evidence="2">ABC transporter permease</fullName>
    </submittedName>
</protein>
<sequence>MLNLIRNELLKIFRRPGTLVMIGLLILITTIAGGFIKYQEVKGSVPDNVNWKQGLELENTTLQKELEMDLPKAQETYIQRQLAINEYRIENNLSPNQTYSVWDFVKDNAQTIEFAGLFTIIIAGGIVASEFNWGTVKLLLIRPINRQKILLSKYATVIIFGILMLGMLFSYSTLLGYLLFGSPSTTVPHLVYTSGVVEEQNYIIYLIKYYGLNSINMLMLATMAFMISAAFRSSSLAIGLSIFLMFMGGQLTMLLSMRFDWAKYILFANTDLMQYFEGVPLVEGMTLTFSIIMLVLYFGLFQFLAHYIFKKRDVAA</sequence>